<dbReference type="GO" id="GO:0005525">
    <property type="term" value="F:GTP binding"/>
    <property type="evidence" value="ECO:0007669"/>
    <property type="project" value="UniProtKB-KW"/>
</dbReference>
<reference evidence="5 6" key="1">
    <citation type="submission" date="2020-06" db="EMBL/GenBank/DDBJ databases">
        <authorList>
            <consortium name="Wellcome Sanger Institute Data Sharing"/>
        </authorList>
    </citation>
    <scope>NUCLEOTIDE SEQUENCE [LARGE SCALE GENOMIC DNA]</scope>
</reference>
<dbReference type="Proteomes" id="UP000694580">
    <property type="component" value="Chromosome 6"/>
</dbReference>
<sequence>GSGKSSCGNTILRKTVFQSYTSSMPVTKKCEVEETVISGIHVRVIDTPDFFADDCEQAEEHTAKCRDLACIGRPVYILVMQLGRFTEEEHNIVEQMKKEFGNEVTKHTVILFTHKEELRGDTLKNYVRKTDRRLQELIRCCGSRYCAFSNSEKNKEQVSELIQMIVNMQKDSQNLNETYPEFVGKSAKRGNTGKKPTCPVL</sequence>
<evidence type="ECO:0000256" key="3">
    <source>
        <dbReference type="ARBA" id="ARBA00023134"/>
    </source>
</evidence>
<evidence type="ECO:0000313" key="5">
    <source>
        <dbReference type="Ensembl" id="ENSDCDP00010017081.1"/>
    </source>
</evidence>
<comment type="similarity">
    <text evidence="1">Belongs to the TRAFAC class TrmE-Era-EngA-EngB-Septin-like GTPase superfamily. AIG1/Toc34/Toc159-like paraseptin GTPase family. IAN subfamily.</text>
</comment>
<dbReference type="InterPro" id="IPR006703">
    <property type="entry name" value="G_AIG1"/>
</dbReference>
<evidence type="ECO:0000259" key="4">
    <source>
        <dbReference type="PROSITE" id="PS51720"/>
    </source>
</evidence>
<evidence type="ECO:0000256" key="1">
    <source>
        <dbReference type="ARBA" id="ARBA00008535"/>
    </source>
</evidence>
<dbReference type="Gene3D" id="3.40.50.300">
    <property type="entry name" value="P-loop containing nucleotide triphosphate hydrolases"/>
    <property type="match status" value="1"/>
</dbReference>
<keyword evidence="2" id="KW-0547">Nucleotide-binding</keyword>
<dbReference type="Pfam" id="PF04548">
    <property type="entry name" value="AIG1"/>
    <property type="match status" value="1"/>
</dbReference>
<protein>
    <recommendedName>
        <fullName evidence="4">AIG1-type G domain-containing protein</fullName>
    </recommendedName>
</protein>
<keyword evidence="6" id="KW-1185">Reference proteome</keyword>
<dbReference type="PROSITE" id="PS51720">
    <property type="entry name" value="G_AIG1"/>
    <property type="match status" value="1"/>
</dbReference>
<keyword evidence="3" id="KW-0342">GTP-binding</keyword>
<dbReference type="SUPFAM" id="SSF52540">
    <property type="entry name" value="P-loop containing nucleoside triphosphate hydrolases"/>
    <property type="match status" value="1"/>
</dbReference>
<organism evidence="5 6">
    <name type="scientific">Denticeps clupeoides</name>
    <name type="common">denticle herring</name>
    <dbReference type="NCBI Taxonomy" id="299321"/>
    <lineage>
        <taxon>Eukaryota</taxon>
        <taxon>Metazoa</taxon>
        <taxon>Chordata</taxon>
        <taxon>Craniata</taxon>
        <taxon>Vertebrata</taxon>
        <taxon>Euteleostomi</taxon>
        <taxon>Actinopterygii</taxon>
        <taxon>Neopterygii</taxon>
        <taxon>Teleostei</taxon>
        <taxon>Clupei</taxon>
        <taxon>Clupeiformes</taxon>
        <taxon>Denticipitoidei</taxon>
        <taxon>Denticipitidae</taxon>
        <taxon>Denticeps</taxon>
    </lineage>
</organism>
<dbReference type="PANTHER" id="PTHR10903:SF188">
    <property type="entry name" value="GTPASE IMAP FAMILY MEMBER 2-LIKE-RELATED"/>
    <property type="match status" value="1"/>
</dbReference>
<dbReference type="PANTHER" id="PTHR10903">
    <property type="entry name" value="GTPASE, IMAP FAMILY MEMBER-RELATED"/>
    <property type="match status" value="1"/>
</dbReference>
<dbReference type="InterPro" id="IPR027417">
    <property type="entry name" value="P-loop_NTPase"/>
</dbReference>
<evidence type="ECO:0000256" key="2">
    <source>
        <dbReference type="ARBA" id="ARBA00022741"/>
    </source>
</evidence>
<proteinExistence type="inferred from homology"/>
<feature type="domain" description="AIG1-type G" evidence="4">
    <location>
        <begin position="1"/>
        <end position="188"/>
    </location>
</feature>
<accession>A0AAY4BB20</accession>
<dbReference type="GeneTree" id="ENSGT00940000154844"/>
<dbReference type="FunFam" id="3.40.50.300:FF:000366">
    <property type="entry name" value="GTPase, IMAP family member 2"/>
    <property type="match status" value="1"/>
</dbReference>
<dbReference type="AlphaFoldDB" id="A0AAY4BB20"/>
<dbReference type="Ensembl" id="ENSDCDT00010018109.1">
    <property type="protein sequence ID" value="ENSDCDP00010017081.1"/>
    <property type="gene ID" value="ENSDCDG00010007835.1"/>
</dbReference>
<name>A0AAY4BB20_9TELE</name>
<reference evidence="5" key="3">
    <citation type="submission" date="2025-09" db="UniProtKB">
        <authorList>
            <consortium name="Ensembl"/>
        </authorList>
    </citation>
    <scope>IDENTIFICATION</scope>
</reference>
<dbReference type="InterPro" id="IPR045058">
    <property type="entry name" value="GIMA/IAN/Toc"/>
</dbReference>
<evidence type="ECO:0000313" key="6">
    <source>
        <dbReference type="Proteomes" id="UP000694580"/>
    </source>
</evidence>
<reference evidence="5" key="2">
    <citation type="submission" date="2025-08" db="UniProtKB">
        <authorList>
            <consortium name="Ensembl"/>
        </authorList>
    </citation>
    <scope>IDENTIFICATION</scope>
</reference>